<evidence type="ECO:0000256" key="2">
    <source>
        <dbReference type="ARBA" id="ARBA00010692"/>
    </source>
</evidence>
<dbReference type="PANTHER" id="PTHR34295">
    <property type="entry name" value="BIOTIN TRANSPORTER BIOY"/>
    <property type="match status" value="1"/>
</dbReference>
<dbReference type="Gene3D" id="1.10.1760.20">
    <property type="match status" value="1"/>
</dbReference>
<feature type="transmembrane region" description="Helical" evidence="9">
    <location>
        <begin position="55"/>
        <end position="73"/>
    </location>
</feature>
<evidence type="ECO:0000256" key="9">
    <source>
        <dbReference type="SAM" id="Phobius"/>
    </source>
</evidence>
<sequence>MRVKDVVSVALFAALIASLGFVPAIPLPLIPVPITAQTLGVMLAGAILGAKRGFFACIVFLILVAAGLPLLSGGRGGISSFFSPATGYLIGFPFSAWVIGAFYALFRNHLTPLKEWIALIIGGILVEHAIGTIWMAHMLNISYGKALLGDFLFIPGDGLKVALAYFIVSTLRKALPDLFSHHFPRA</sequence>
<dbReference type="AlphaFoldDB" id="J0QZI1"/>
<dbReference type="GO" id="GO:0015225">
    <property type="term" value="F:biotin transmembrane transporter activity"/>
    <property type="evidence" value="ECO:0007669"/>
    <property type="project" value="UniProtKB-UniRule"/>
</dbReference>
<dbReference type="RefSeq" id="WP_008037680.1">
    <property type="nucleotide sequence ID" value="NZ_JH725147.1"/>
</dbReference>
<evidence type="ECO:0000256" key="6">
    <source>
        <dbReference type="ARBA" id="ARBA00022989"/>
    </source>
</evidence>
<dbReference type="PATRIC" id="fig|1094558.3.peg.283"/>
<feature type="transmembrane region" description="Helical" evidence="9">
    <location>
        <begin position="151"/>
        <end position="171"/>
    </location>
</feature>
<feature type="transmembrane region" description="Helical" evidence="9">
    <location>
        <begin position="117"/>
        <end position="139"/>
    </location>
</feature>
<accession>J0QZI1</accession>
<dbReference type="InterPro" id="IPR003784">
    <property type="entry name" value="BioY"/>
</dbReference>
<dbReference type="Proteomes" id="UP000008952">
    <property type="component" value="Unassembled WGS sequence"/>
</dbReference>
<dbReference type="GO" id="GO:0005886">
    <property type="term" value="C:plasma membrane"/>
    <property type="evidence" value="ECO:0007669"/>
    <property type="project" value="UniProtKB-SubCell"/>
</dbReference>
<evidence type="ECO:0000256" key="8">
    <source>
        <dbReference type="PIRNR" id="PIRNR016661"/>
    </source>
</evidence>
<dbReference type="Pfam" id="PF02632">
    <property type="entry name" value="BioY"/>
    <property type="match status" value="1"/>
</dbReference>
<comment type="subcellular location">
    <subcellularLocation>
        <location evidence="1 8">Cell membrane</location>
        <topology evidence="1 8">Multi-pass membrane protein</topology>
    </subcellularLocation>
</comment>
<feature type="transmembrane region" description="Helical" evidence="9">
    <location>
        <begin position="30"/>
        <end position="48"/>
    </location>
</feature>
<evidence type="ECO:0000256" key="4">
    <source>
        <dbReference type="ARBA" id="ARBA00022475"/>
    </source>
</evidence>
<dbReference type="OrthoDB" id="9803495at2"/>
<evidence type="ECO:0000256" key="1">
    <source>
        <dbReference type="ARBA" id="ARBA00004651"/>
    </source>
</evidence>
<keyword evidence="5 9" id="KW-0812">Transmembrane</keyword>
<evidence type="ECO:0000313" key="10">
    <source>
        <dbReference type="EMBL" id="EJF91556.1"/>
    </source>
</evidence>
<feature type="transmembrane region" description="Helical" evidence="9">
    <location>
        <begin position="85"/>
        <end position="105"/>
    </location>
</feature>
<protein>
    <recommendedName>
        <fullName evidence="8">Biotin transporter</fullName>
    </recommendedName>
</protein>
<evidence type="ECO:0000256" key="7">
    <source>
        <dbReference type="ARBA" id="ARBA00023136"/>
    </source>
</evidence>
<organism evidence="10 11">
    <name type="scientific">Bartonella tamiae Th239</name>
    <dbReference type="NCBI Taxonomy" id="1094558"/>
    <lineage>
        <taxon>Bacteria</taxon>
        <taxon>Pseudomonadati</taxon>
        <taxon>Pseudomonadota</taxon>
        <taxon>Alphaproteobacteria</taxon>
        <taxon>Hyphomicrobiales</taxon>
        <taxon>Bartonellaceae</taxon>
        <taxon>Bartonella</taxon>
    </lineage>
</organism>
<name>J0QZI1_9HYPH</name>
<comment type="caution">
    <text evidence="10">The sequence shown here is derived from an EMBL/GenBank/DDBJ whole genome shotgun (WGS) entry which is preliminary data.</text>
</comment>
<reference evidence="10 11" key="1">
    <citation type="submission" date="2012-03" db="EMBL/GenBank/DDBJ databases">
        <title>The Genome Sequence of Bartonella tamiae Th239.</title>
        <authorList>
            <consortium name="The Broad Institute Genome Sequencing Platform"/>
            <consortium name="The Broad Institute Genome Sequencing Center for Infectious Disease"/>
            <person name="Feldgarden M."/>
            <person name="Kirby J."/>
            <person name="Kosoy M."/>
            <person name="Birtles R."/>
            <person name="Probert W.S."/>
            <person name="Chiaraviglio L."/>
            <person name="Young S.K."/>
            <person name="Zeng Q."/>
            <person name="Gargeya S."/>
            <person name="Fitzgerald M."/>
            <person name="Haas B."/>
            <person name="Abouelleil A."/>
            <person name="Alvarado L."/>
            <person name="Arachchi H.M."/>
            <person name="Berlin A."/>
            <person name="Chapman S.B."/>
            <person name="Gearin G."/>
            <person name="Goldberg J."/>
            <person name="Griggs A."/>
            <person name="Gujja S."/>
            <person name="Hansen M."/>
            <person name="Heiman D."/>
            <person name="Howarth C."/>
            <person name="Larimer J."/>
            <person name="Lui A."/>
            <person name="MacDonald P.J.P."/>
            <person name="McCowen C."/>
            <person name="Montmayeur A."/>
            <person name="Murphy C."/>
            <person name="Neiman D."/>
            <person name="Pearson M."/>
            <person name="Priest M."/>
            <person name="Roberts A."/>
            <person name="Saif S."/>
            <person name="Shea T."/>
            <person name="Sisk P."/>
            <person name="Stolte C."/>
            <person name="Sykes S."/>
            <person name="Wortman J."/>
            <person name="Nusbaum C."/>
            <person name="Birren B."/>
        </authorList>
    </citation>
    <scope>NUCLEOTIDE SEQUENCE [LARGE SCALE GENOMIC DNA]</scope>
    <source>
        <strain evidence="10 11">Th239</strain>
    </source>
</reference>
<evidence type="ECO:0000256" key="3">
    <source>
        <dbReference type="ARBA" id="ARBA00022448"/>
    </source>
</evidence>
<dbReference type="eggNOG" id="COG1268">
    <property type="taxonomic scope" value="Bacteria"/>
</dbReference>
<keyword evidence="3 8" id="KW-0813">Transport</keyword>
<dbReference type="HOGENOM" id="CLU_077931_0_1_5"/>
<evidence type="ECO:0000256" key="5">
    <source>
        <dbReference type="ARBA" id="ARBA00022692"/>
    </source>
</evidence>
<gene>
    <name evidence="10" type="ORF">ME5_00251</name>
</gene>
<keyword evidence="7 8" id="KW-0472">Membrane</keyword>
<keyword evidence="11" id="KW-1185">Reference proteome</keyword>
<keyword evidence="4 8" id="KW-1003">Cell membrane</keyword>
<dbReference type="PIRSF" id="PIRSF016661">
    <property type="entry name" value="BioY"/>
    <property type="match status" value="1"/>
</dbReference>
<keyword evidence="6 9" id="KW-1133">Transmembrane helix</keyword>
<comment type="similarity">
    <text evidence="2 8">Belongs to the BioY family.</text>
</comment>
<dbReference type="STRING" id="1094558.ME5_00251"/>
<dbReference type="PANTHER" id="PTHR34295:SF4">
    <property type="entry name" value="BIOTIN TRANSPORTER BIOY-RELATED"/>
    <property type="match status" value="1"/>
</dbReference>
<dbReference type="EMBL" id="AIMB01000002">
    <property type="protein sequence ID" value="EJF91556.1"/>
    <property type="molecule type" value="Genomic_DNA"/>
</dbReference>
<proteinExistence type="inferred from homology"/>
<evidence type="ECO:0000313" key="11">
    <source>
        <dbReference type="Proteomes" id="UP000008952"/>
    </source>
</evidence>